<sequence length="463" mass="49373">MTPGVSSPRTRQQRGPSRQRFDPTRVVLIAVASAGAAGSLCWTSLTGFVEPHAALAFGVLVALGELARITLPGNREVAPIASAGAIGYTFLVTIGGEPVHHSPAQVIAVVAVGLAVGELPHVAVGRTPRWSDLARRLLIVAIIAVAFRPSTLWLEPSGPHWGYKLSMMGALVMLVWLVDSAIAAAIRAERLRTRFTVAYRDEVRALLPIGLAVGASGILIALASSVMGLVALLVFTAPLLVTQVAFRRFAEIRLTYLQTVRALSRVTEVGGYVETGHSRRVSRLAQAVGCELAMRESDLLELEYAALMHDIGQLSLRDPIPSGATVLAPPREQRRIAELGSAVIRETGVLDSVADLVRRQCEPYMGDGDDGPPPLGSRIIKVANAFDDLVGESKDRDRIEAVLQRLRMDTDREYDPAVVEALASVLNRPAPRWSGVRLLSGTPLGSGGSPSMAEPAQEGARDG</sequence>
<dbReference type="Proteomes" id="UP000253318">
    <property type="component" value="Unassembled WGS sequence"/>
</dbReference>
<dbReference type="Pfam" id="PF13487">
    <property type="entry name" value="HD_5"/>
    <property type="match status" value="1"/>
</dbReference>
<dbReference type="InterPro" id="IPR003607">
    <property type="entry name" value="HD/PDEase_dom"/>
</dbReference>
<proteinExistence type="predicted"/>
<dbReference type="SUPFAM" id="SSF109604">
    <property type="entry name" value="HD-domain/PDEase-like"/>
    <property type="match status" value="1"/>
</dbReference>
<keyword evidence="2" id="KW-0472">Membrane</keyword>
<feature type="transmembrane region" description="Helical" evidence="2">
    <location>
        <begin position="206"/>
        <end position="223"/>
    </location>
</feature>
<dbReference type="OrthoDB" id="40937at2"/>
<evidence type="ECO:0000256" key="2">
    <source>
        <dbReference type="SAM" id="Phobius"/>
    </source>
</evidence>
<evidence type="ECO:0000313" key="3">
    <source>
        <dbReference type="EMBL" id="RCV60449.1"/>
    </source>
</evidence>
<keyword evidence="2" id="KW-0812">Transmembrane</keyword>
<feature type="transmembrane region" description="Helical" evidence="2">
    <location>
        <begin position="106"/>
        <end position="125"/>
    </location>
</feature>
<feature type="region of interest" description="Disordered" evidence="1">
    <location>
        <begin position="439"/>
        <end position="463"/>
    </location>
</feature>
<dbReference type="EMBL" id="QEIN01000039">
    <property type="protein sequence ID" value="RCV60449.1"/>
    <property type="molecule type" value="Genomic_DNA"/>
</dbReference>
<dbReference type="RefSeq" id="WP_114399856.1">
    <property type="nucleotide sequence ID" value="NZ_QEIM01000159.1"/>
</dbReference>
<dbReference type="PANTHER" id="PTHR45228:SF4">
    <property type="entry name" value="LIPOPROTEIN"/>
    <property type="match status" value="1"/>
</dbReference>
<reference evidence="3 4" key="1">
    <citation type="submission" date="2018-04" db="EMBL/GenBank/DDBJ databases">
        <title>Novel actinobacteria from marine sediment.</title>
        <authorList>
            <person name="Ng Z.Y."/>
            <person name="Tan G.Y.A."/>
        </authorList>
    </citation>
    <scope>NUCLEOTIDE SEQUENCE [LARGE SCALE GENOMIC DNA]</scope>
    <source>
        <strain evidence="3 4">TPS81</strain>
    </source>
</reference>
<feature type="compositionally biased region" description="Polar residues" evidence="1">
    <location>
        <begin position="1"/>
        <end position="16"/>
    </location>
</feature>
<keyword evidence="2" id="KW-1133">Transmembrane helix</keyword>
<evidence type="ECO:0000313" key="4">
    <source>
        <dbReference type="Proteomes" id="UP000253318"/>
    </source>
</evidence>
<dbReference type="AlphaFoldDB" id="A0A368T848"/>
<keyword evidence="4" id="KW-1185">Reference proteome</keyword>
<dbReference type="CDD" id="cd00077">
    <property type="entry name" value="HDc"/>
    <property type="match status" value="1"/>
</dbReference>
<organism evidence="3 4">
    <name type="scientific">Marinitenerispora sediminis</name>
    <dbReference type="NCBI Taxonomy" id="1931232"/>
    <lineage>
        <taxon>Bacteria</taxon>
        <taxon>Bacillati</taxon>
        <taxon>Actinomycetota</taxon>
        <taxon>Actinomycetes</taxon>
        <taxon>Streptosporangiales</taxon>
        <taxon>Nocardiopsidaceae</taxon>
        <taxon>Marinitenerispora</taxon>
    </lineage>
</organism>
<dbReference type="Gene3D" id="1.10.3210.10">
    <property type="entry name" value="Hypothetical protein af1432"/>
    <property type="match status" value="1"/>
</dbReference>
<comment type="caution">
    <text evidence="3">The sequence shown here is derived from an EMBL/GenBank/DDBJ whole genome shotgun (WGS) entry which is preliminary data.</text>
</comment>
<protein>
    <submittedName>
        <fullName evidence="3">Uncharacterized protein</fullName>
    </submittedName>
</protein>
<dbReference type="PANTHER" id="PTHR45228">
    <property type="entry name" value="CYCLIC DI-GMP PHOSPHODIESTERASE TM_0186-RELATED"/>
    <property type="match status" value="1"/>
</dbReference>
<feature type="transmembrane region" description="Helical" evidence="2">
    <location>
        <begin position="77"/>
        <end position="94"/>
    </location>
</feature>
<gene>
    <name evidence="3" type="ORF">DEF24_07140</name>
</gene>
<feature type="transmembrane region" description="Helical" evidence="2">
    <location>
        <begin position="137"/>
        <end position="154"/>
    </location>
</feature>
<evidence type="ECO:0000256" key="1">
    <source>
        <dbReference type="SAM" id="MobiDB-lite"/>
    </source>
</evidence>
<name>A0A368T848_9ACTN</name>
<feature type="transmembrane region" description="Helical" evidence="2">
    <location>
        <begin position="166"/>
        <end position="186"/>
    </location>
</feature>
<feature type="region of interest" description="Disordered" evidence="1">
    <location>
        <begin position="1"/>
        <end position="20"/>
    </location>
</feature>
<accession>A0A368T848</accession>
<feature type="transmembrane region" description="Helical" evidence="2">
    <location>
        <begin position="26"/>
        <end position="45"/>
    </location>
</feature>
<dbReference type="InterPro" id="IPR052020">
    <property type="entry name" value="Cyclic_di-GMP/3'3'-cGAMP_PDE"/>
</dbReference>
<feature type="transmembrane region" description="Helical" evidence="2">
    <location>
        <begin position="51"/>
        <end position="70"/>
    </location>
</feature>